<feature type="compositionally biased region" description="Gly residues" evidence="1">
    <location>
        <begin position="64"/>
        <end position="75"/>
    </location>
</feature>
<sequence>GRHSGRGDRGAGRRGRLEERGAPARAVAPVYSLLDLRRRCRHRRTQASRAAPRRDERHLAGVPGPHGGRAPGGGRGDARRPAGGRGGAGAARRSGQARAARRAPHGAGDTGGPRPGVPGRLPRPRRHPAGRPPAPEGGGGGRALHRARRRGGAGDHGLRARPGVPGWEGFGGSGPGLGVCPEHRRLPPPGGGGGARRARRRARGEDLL</sequence>
<evidence type="ECO:0000256" key="1">
    <source>
        <dbReference type="SAM" id="MobiDB-lite"/>
    </source>
</evidence>
<feature type="compositionally biased region" description="Basic and acidic residues" evidence="1">
    <location>
        <begin position="1"/>
        <end position="22"/>
    </location>
</feature>
<dbReference type="EMBL" id="CADCVK010000332">
    <property type="protein sequence ID" value="CAA9492720.1"/>
    <property type="molecule type" value="Genomic_DNA"/>
</dbReference>
<feature type="non-terminal residue" evidence="2">
    <location>
        <position position="208"/>
    </location>
</feature>
<keyword evidence="2" id="KW-0378">Hydrolase</keyword>
<name>A0A6J4SFM6_9ACTN</name>
<feature type="non-terminal residue" evidence="2">
    <location>
        <position position="1"/>
    </location>
</feature>
<dbReference type="AlphaFoldDB" id="A0A6J4SFM6"/>
<feature type="compositionally biased region" description="Gly residues" evidence="1">
    <location>
        <begin position="166"/>
        <end position="177"/>
    </location>
</feature>
<gene>
    <name evidence="2" type="ORF">AVDCRST_MAG12-2187</name>
</gene>
<organism evidence="2">
    <name type="scientific">uncultured Rubrobacteraceae bacterium</name>
    <dbReference type="NCBI Taxonomy" id="349277"/>
    <lineage>
        <taxon>Bacteria</taxon>
        <taxon>Bacillati</taxon>
        <taxon>Actinomycetota</taxon>
        <taxon>Rubrobacteria</taxon>
        <taxon>Rubrobacterales</taxon>
        <taxon>Rubrobacteraceae</taxon>
        <taxon>environmental samples</taxon>
    </lineage>
</organism>
<proteinExistence type="predicted"/>
<accession>A0A6J4SFM6</accession>
<dbReference type="EC" id="3.6.-.-" evidence="2"/>
<dbReference type="GO" id="GO:0016787">
    <property type="term" value="F:hydrolase activity"/>
    <property type="evidence" value="ECO:0007669"/>
    <property type="project" value="UniProtKB-KW"/>
</dbReference>
<reference evidence="2" key="1">
    <citation type="submission" date="2020-02" db="EMBL/GenBank/DDBJ databases">
        <authorList>
            <person name="Meier V. D."/>
        </authorList>
    </citation>
    <scope>NUCLEOTIDE SEQUENCE</scope>
    <source>
        <strain evidence="2">AVDCRST_MAG12</strain>
    </source>
</reference>
<protein>
    <submittedName>
        <fullName evidence="2">Nudix hydrolase YfcD</fullName>
        <ecNumber evidence="2">3.6.-.-</ecNumber>
    </submittedName>
</protein>
<feature type="region of interest" description="Disordered" evidence="1">
    <location>
        <begin position="1"/>
        <end position="208"/>
    </location>
</feature>
<evidence type="ECO:0000313" key="2">
    <source>
        <dbReference type="EMBL" id="CAA9492720.1"/>
    </source>
</evidence>